<dbReference type="SUPFAM" id="SSF56672">
    <property type="entry name" value="DNA/RNA polymerases"/>
    <property type="match status" value="1"/>
</dbReference>
<proteinExistence type="predicted"/>
<protein>
    <submittedName>
        <fullName evidence="2">DNA-directed RNA polymerase</fullName>
    </submittedName>
</protein>
<feature type="domain" description="DNA-directed RNA polymerase C-terminal" evidence="1">
    <location>
        <begin position="8"/>
        <end position="115"/>
    </location>
</feature>
<dbReference type="EMBL" id="MG592536">
    <property type="protein sequence ID" value="AUR92078.1"/>
    <property type="molecule type" value="Genomic_DNA"/>
</dbReference>
<dbReference type="Pfam" id="PF00940">
    <property type="entry name" value="RNA_pol"/>
    <property type="match status" value="1"/>
</dbReference>
<sequence length="150" mass="17000">MKDWREFTGRDWLLVDIANMFGWDKELYHVRIENAEGIVDLGREKALEMAEEAHKKERYRFIRAVTEYFNLLEQSKTRVPTTGYRVGQDAGASGLQMFSAITGCKSGAALCGLTGQVRANAYATLYGYMSDSNFKFDDALPDDVKYAIMT</sequence>
<reference evidence="2 3" key="1">
    <citation type="submission" date="2017-11" db="EMBL/GenBank/DDBJ databases">
        <title>A major lineage of nontailed dsDNA viruses as unrecognized killers of marine bacteria.</title>
        <authorList>
            <person name="Kauffman K.M."/>
            <person name="Hussain F.A."/>
            <person name="Yang J."/>
            <person name="Arevalo P."/>
            <person name="Brown J.M."/>
            <person name="Chang W.K."/>
            <person name="VanInsberghe D."/>
            <person name="Elsherbini J."/>
            <person name="Cutler M.B."/>
            <person name="Kelly L."/>
            <person name="Polz M.F."/>
        </authorList>
    </citation>
    <scope>NUCLEOTIDE SEQUENCE [LARGE SCALE GENOMIC DNA]</scope>
</reference>
<dbReference type="InterPro" id="IPR046950">
    <property type="entry name" value="DNA-dir_Rpol_C_phage-type"/>
</dbReference>
<dbReference type="Proteomes" id="UP000267376">
    <property type="component" value="Segment"/>
</dbReference>
<dbReference type="InterPro" id="IPR043502">
    <property type="entry name" value="DNA/RNA_pol_sf"/>
</dbReference>
<name>A0A2I7REJ2_9CAUD</name>
<keyword evidence="3" id="KW-1185">Reference proteome</keyword>
<accession>A0A2I7REJ2</accession>
<dbReference type="GO" id="GO:0000428">
    <property type="term" value="C:DNA-directed RNA polymerase complex"/>
    <property type="evidence" value="ECO:0007669"/>
    <property type="project" value="UniProtKB-KW"/>
</dbReference>
<evidence type="ECO:0000259" key="1">
    <source>
        <dbReference type="Pfam" id="PF00940"/>
    </source>
</evidence>
<organism evidence="2 3">
    <name type="scientific">Vibrio phage 1.169.O._10N.261.52.B1</name>
    <dbReference type="NCBI Taxonomy" id="1881213"/>
    <lineage>
        <taxon>Viruses</taxon>
        <taxon>Duplodnaviria</taxon>
        <taxon>Heunggongvirae</taxon>
        <taxon>Uroviricota</taxon>
        <taxon>Caudoviricetes</taxon>
        <taxon>Schitoviridae</taxon>
        <taxon>Mukerjeevirus</taxon>
        <taxon>Mukerjeevirus mv52B1</taxon>
    </lineage>
</organism>
<keyword evidence="2" id="KW-0240">DNA-directed RNA polymerase</keyword>
<keyword evidence="2" id="KW-0804">Transcription</keyword>
<gene>
    <name evidence="2" type="ORF">NVP1169O_50</name>
</gene>
<evidence type="ECO:0000313" key="3">
    <source>
        <dbReference type="Proteomes" id="UP000267376"/>
    </source>
</evidence>
<evidence type="ECO:0000313" key="2">
    <source>
        <dbReference type="EMBL" id="AUR92078.1"/>
    </source>
</evidence>